<keyword evidence="3" id="KW-1185">Reference proteome</keyword>
<comment type="caution">
    <text evidence="2">The sequence shown here is derived from an EMBL/GenBank/DDBJ whole genome shotgun (WGS) entry which is preliminary data.</text>
</comment>
<sequence length="157" mass="15782">MVAVLHILSAIAPVLLTSLHVLANATPNDALHNLLVRQVSPIDTSSIPEACKKDCDIIQNLTKCTGIECLCTDSNVGGLAKCLDCAVAQAPAGSSASSLKAAQSGIDRIVSSCKSAGAPVNSVTITGDTKNNGALRFGVLNAGTFAIVALGATLALA</sequence>
<feature type="signal peptide" evidence="1">
    <location>
        <begin position="1"/>
        <end position="25"/>
    </location>
</feature>
<dbReference type="AlphaFoldDB" id="A0A8H5GVH0"/>
<evidence type="ECO:0000313" key="2">
    <source>
        <dbReference type="EMBL" id="KAF5372046.1"/>
    </source>
</evidence>
<organism evidence="2 3">
    <name type="scientific">Tricholomella constricta</name>
    <dbReference type="NCBI Taxonomy" id="117010"/>
    <lineage>
        <taxon>Eukaryota</taxon>
        <taxon>Fungi</taxon>
        <taxon>Dikarya</taxon>
        <taxon>Basidiomycota</taxon>
        <taxon>Agaricomycotina</taxon>
        <taxon>Agaricomycetes</taxon>
        <taxon>Agaricomycetidae</taxon>
        <taxon>Agaricales</taxon>
        <taxon>Tricholomatineae</taxon>
        <taxon>Lyophyllaceae</taxon>
        <taxon>Tricholomella</taxon>
    </lineage>
</organism>
<evidence type="ECO:0000313" key="3">
    <source>
        <dbReference type="Proteomes" id="UP000565441"/>
    </source>
</evidence>
<accession>A0A8H5GVH0</accession>
<gene>
    <name evidence="2" type="ORF">D9615_008075</name>
</gene>
<feature type="chain" id="PRO_5034167245" description="Extracellular membrane protein CFEM domain-containing protein" evidence="1">
    <location>
        <begin position="26"/>
        <end position="157"/>
    </location>
</feature>
<dbReference type="Proteomes" id="UP000565441">
    <property type="component" value="Unassembled WGS sequence"/>
</dbReference>
<dbReference type="OrthoDB" id="2564568at2759"/>
<dbReference type="EMBL" id="JAACJP010000044">
    <property type="protein sequence ID" value="KAF5372046.1"/>
    <property type="molecule type" value="Genomic_DNA"/>
</dbReference>
<evidence type="ECO:0008006" key="4">
    <source>
        <dbReference type="Google" id="ProtNLM"/>
    </source>
</evidence>
<evidence type="ECO:0000256" key="1">
    <source>
        <dbReference type="SAM" id="SignalP"/>
    </source>
</evidence>
<protein>
    <recommendedName>
        <fullName evidence="4">Extracellular membrane protein CFEM domain-containing protein</fullName>
    </recommendedName>
</protein>
<reference evidence="2 3" key="1">
    <citation type="journal article" date="2020" name="ISME J.">
        <title>Uncovering the hidden diversity of litter-decomposition mechanisms in mushroom-forming fungi.</title>
        <authorList>
            <person name="Floudas D."/>
            <person name="Bentzer J."/>
            <person name="Ahren D."/>
            <person name="Johansson T."/>
            <person name="Persson P."/>
            <person name="Tunlid A."/>
        </authorList>
    </citation>
    <scope>NUCLEOTIDE SEQUENCE [LARGE SCALE GENOMIC DNA]</scope>
    <source>
        <strain evidence="2 3">CBS 661.87</strain>
    </source>
</reference>
<name>A0A8H5GVH0_9AGAR</name>
<keyword evidence="1" id="KW-0732">Signal</keyword>
<proteinExistence type="predicted"/>